<dbReference type="AlphaFoldDB" id="A0A8R1DS11"/>
<name>A0A8R1DS11_CAEJA</name>
<organism evidence="1 2">
    <name type="scientific">Caenorhabditis japonica</name>
    <dbReference type="NCBI Taxonomy" id="281687"/>
    <lineage>
        <taxon>Eukaryota</taxon>
        <taxon>Metazoa</taxon>
        <taxon>Ecdysozoa</taxon>
        <taxon>Nematoda</taxon>
        <taxon>Chromadorea</taxon>
        <taxon>Rhabditida</taxon>
        <taxon>Rhabditina</taxon>
        <taxon>Rhabditomorpha</taxon>
        <taxon>Rhabditoidea</taxon>
        <taxon>Rhabditidae</taxon>
        <taxon>Peloderinae</taxon>
        <taxon>Caenorhabditis</taxon>
    </lineage>
</organism>
<protein>
    <submittedName>
        <fullName evidence="1">Uncharacterized protein</fullName>
    </submittedName>
</protein>
<proteinExistence type="predicted"/>
<reference evidence="1" key="2">
    <citation type="submission" date="2022-06" db="UniProtKB">
        <authorList>
            <consortium name="EnsemblMetazoa"/>
        </authorList>
    </citation>
    <scope>IDENTIFICATION</scope>
    <source>
        <strain evidence="1">DF5081</strain>
    </source>
</reference>
<evidence type="ECO:0000313" key="1">
    <source>
        <dbReference type="EnsemblMetazoa" id="CJA10309b.1"/>
    </source>
</evidence>
<accession>A0A8R1DS11</accession>
<evidence type="ECO:0000313" key="2">
    <source>
        <dbReference type="Proteomes" id="UP000005237"/>
    </source>
</evidence>
<keyword evidence="2" id="KW-1185">Reference proteome</keyword>
<reference evidence="2" key="1">
    <citation type="submission" date="2010-08" db="EMBL/GenBank/DDBJ databases">
        <authorList>
            <consortium name="Caenorhabditis japonica Sequencing Consortium"/>
            <person name="Wilson R.K."/>
        </authorList>
    </citation>
    <scope>NUCLEOTIDE SEQUENCE [LARGE SCALE GENOMIC DNA]</scope>
    <source>
        <strain evidence="2">DF5081</strain>
    </source>
</reference>
<dbReference type="Proteomes" id="UP000005237">
    <property type="component" value="Unassembled WGS sequence"/>
</dbReference>
<dbReference type="EnsemblMetazoa" id="CJA10309b.1">
    <property type="protein sequence ID" value="CJA10309b.1"/>
    <property type="gene ID" value="WBGene00129513"/>
</dbReference>
<sequence length="251" mass="29498">MKQFIMENKMVPFRVEIHFRPVEQISFIFTEYVTAILNFTCSNSNTVDWLKQPLIRHRYRPRYGKMKMYSKDVCRKKANEKMIKWILFLTRVFNSEITFVTMDMFLMKHGPVEVIKSFTDCSFLENSEEVSKIVQMAVELSSSLNVLSDDVKRLHDMCCSKLKPVLGSIHFYRPQCFEHEKSEDKDKISAYKEITSFTTKYFNIDKDRRSIQRRIAGGTDISRDDYPCFIVGVHQVDDYVFTAIPTPTIGD</sequence>